<feature type="domain" description="Putative sugar diacid recognition" evidence="2">
    <location>
        <begin position="14"/>
        <end position="146"/>
    </location>
</feature>
<name>A0A174J826_9FIRM</name>
<feature type="domain" description="PucR C-terminal helix-turn-helix" evidence="3">
    <location>
        <begin position="326"/>
        <end position="380"/>
    </location>
</feature>
<dbReference type="GeneID" id="86062238"/>
<evidence type="ECO:0000313" key="7">
    <source>
        <dbReference type="Proteomes" id="UP000095651"/>
    </source>
</evidence>
<dbReference type="RefSeq" id="WP_055658469.1">
    <property type="nucleotide sequence ID" value="NZ_CABIXC010000014.1"/>
</dbReference>
<reference evidence="6 8" key="2">
    <citation type="submission" date="2018-08" db="EMBL/GenBank/DDBJ databases">
        <title>A genome reference for cultivated species of the human gut microbiota.</title>
        <authorList>
            <person name="Zou Y."/>
            <person name="Xue W."/>
            <person name="Luo G."/>
        </authorList>
    </citation>
    <scope>NUCLEOTIDE SEQUENCE [LARGE SCALE GENOMIC DNA]</scope>
    <source>
        <strain evidence="6 8">TF05-11AC</strain>
    </source>
</reference>
<dbReference type="AlphaFoldDB" id="A0A174J826"/>
<dbReference type="EMBL" id="CYZE01000014">
    <property type="protein sequence ID" value="CUO93259.1"/>
    <property type="molecule type" value="Genomic_DNA"/>
</dbReference>
<gene>
    <name evidence="5" type="primary">cdaR_3</name>
    <name evidence="6" type="ORF">DXC39_12415</name>
    <name evidence="5" type="ORF">ERS852407_04453</name>
</gene>
<dbReference type="InterPro" id="IPR008599">
    <property type="entry name" value="Diacid_rec"/>
</dbReference>
<proteinExistence type="inferred from homology"/>
<evidence type="ECO:0000259" key="4">
    <source>
        <dbReference type="Pfam" id="PF17853"/>
    </source>
</evidence>
<accession>A0A174J826</accession>
<dbReference type="Pfam" id="PF05651">
    <property type="entry name" value="Diacid_rec"/>
    <property type="match status" value="1"/>
</dbReference>
<dbReference type="PANTHER" id="PTHR33744">
    <property type="entry name" value="CARBOHYDRATE DIACID REGULATOR"/>
    <property type="match status" value="1"/>
</dbReference>
<protein>
    <submittedName>
        <fullName evidence="5 6">Transcriptional regulator</fullName>
    </submittedName>
</protein>
<dbReference type="EMBL" id="QSSQ01000009">
    <property type="protein sequence ID" value="RGM04637.1"/>
    <property type="molecule type" value="Genomic_DNA"/>
</dbReference>
<evidence type="ECO:0000256" key="1">
    <source>
        <dbReference type="ARBA" id="ARBA00006754"/>
    </source>
</evidence>
<dbReference type="Pfam" id="PF13556">
    <property type="entry name" value="HTH_30"/>
    <property type="match status" value="1"/>
</dbReference>
<dbReference type="PANTHER" id="PTHR33744:SF16">
    <property type="entry name" value="CARBOHYDRATE DIACID REGULATOR"/>
    <property type="match status" value="1"/>
</dbReference>
<dbReference type="Pfam" id="PF17853">
    <property type="entry name" value="GGDEF_2"/>
    <property type="match status" value="1"/>
</dbReference>
<sequence>MENENLSGMHGLELTRHSAQAIVNDIGGIVHQNINMMDKNGVIIASTDKSRIGHLHEGAVRVIGEKLPELYITPECATNSTRVGLNLPIIHMGECVGVIGITGGYEQVKDYGRIVKKMVEILIRENSEQDEKRLKTRVVSRFLEDWILGNGLLKSQALAERGYTLGIDISLPRRVMVVSVRKLEKYISTADGQKLIEQIENDISSVVEYIPTNMILRNTGRQIILVKQCADTQIRELAERLSGMVLERYHIKLAIGIDGKSEDIPTAYSQANRAWRSARISSSNIRSYDQVTLELFAGDISKQMKIAYIHKLFQNCAYEELSGWIDILEAYFAAEGSLTAAADALYIHKNTLTYKLKKLAELTGYDVRLISNAPVFYMAMLFFQDVKVEIEW</sequence>
<evidence type="ECO:0000313" key="6">
    <source>
        <dbReference type="EMBL" id="RGM04637.1"/>
    </source>
</evidence>
<evidence type="ECO:0000259" key="3">
    <source>
        <dbReference type="Pfam" id="PF13556"/>
    </source>
</evidence>
<evidence type="ECO:0000259" key="2">
    <source>
        <dbReference type="Pfam" id="PF05651"/>
    </source>
</evidence>
<evidence type="ECO:0000313" key="5">
    <source>
        <dbReference type="EMBL" id="CUO93259.1"/>
    </source>
</evidence>
<organism evidence="5 7">
    <name type="scientific">Hungatella hathewayi</name>
    <dbReference type="NCBI Taxonomy" id="154046"/>
    <lineage>
        <taxon>Bacteria</taxon>
        <taxon>Bacillati</taxon>
        <taxon>Bacillota</taxon>
        <taxon>Clostridia</taxon>
        <taxon>Lachnospirales</taxon>
        <taxon>Lachnospiraceae</taxon>
        <taxon>Hungatella</taxon>
    </lineage>
</organism>
<evidence type="ECO:0000313" key="8">
    <source>
        <dbReference type="Proteomes" id="UP000261257"/>
    </source>
</evidence>
<dbReference type="InterPro" id="IPR025736">
    <property type="entry name" value="PucR_C-HTH_dom"/>
</dbReference>
<dbReference type="Proteomes" id="UP000261257">
    <property type="component" value="Unassembled WGS sequence"/>
</dbReference>
<dbReference type="InterPro" id="IPR042070">
    <property type="entry name" value="PucR_C-HTH_sf"/>
</dbReference>
<comment type="similarity">
    <text evidence="1">Belongs to the CdaR family.</text>
</comment>
<dbReference type="Proteomes" id="UP000095651">
    <property type="component" value="Unassembled WGS sequence"/>
</dbReference>
<feature type="domain" description="CdaR GGDEF-like" evidence="4">
    <location>
        <begin position="156"/>
        <end position="276"/>
    </location>
</feature>
<dbReference type="Gene3D" id="1.10.10.2840">
    <property type="entry name" value="PucR C-terminal helix-turn-helix domain"/>
    <property type="match status" value="1"/>
</dbReference>
<dbReference type="InterPro" id="IPR051448">
    <property type="entry name" value="CdaR-like_regulators"/>
</dbReference>
<reference evidence="5 7" key="1">
    <citation type="submission" date="2015-09" db="EMBL/GenBank/DDBJ databases">
        <authorList>
            <consortium name="Pathogen Informatics"/>
        </authorList>
    </citation>
    <scope>NUCLEOTIDE SEQUENCE [LARGE SCALE GENOMIC DNA]</scope>
    <source>
        <strain evidence="5 7">2789STDY5608850</strain>
    </source>
</reference>
<dbReference type="InterPro" id="IPR041522">
    <property type="entry name" value="CdaR_GGDEF"/>
</dbReference>